<keyword evidence="3" id="KW-0378">Hydrolase</keyword>
<dbReference type="HOGENOM" id="CLU_378072_0_0_9"/>
<dbReference type="PROSITE" id="PS00639">
    <property type="entry name" value="THIOL_PROTEASE_HIS"/>
    <property type="match status" value="1"/>
</dbReference>
<dbReference type="PROSITE" id="PS00018">
    <property type="entry name" value="EF_HAND_1"/>
    <property type="match status" value="1"/>
</dbReference>
<reference evidence="3 4" key="1">
    <citation type="submission" date="2013-07" db="EMBL/GenBank/DDBJ databases">
        <authorList>
            <person name="Weinstock G."/>
            <person name="Sodergren E."/>
            <person name="Wylie T."/>
            <person name="Fulton L."/>
            <person name="Fulton R."/>
            <person name="Fronick C."/>
            <person name="O'Laughlin M."/>
            <person name="Godfrey J."/>
            <person name="Miner T."/>
            <person name="Herter B."/>
            <person name="Appelbaum E."/>
            <person name="Cordes M."/>
            <person name="Lek S."/>
            <person name="Wollam A."/>
            <person name="Pepin K.H."/>
            <person name="Palsikar V.B."/>
            <person name="Mitreva M."/>
            <person name="Wilson R.K."/>
        </authorList>
    </citation>
    <scope>NUCLEOTIDE SEQUENCE [LARGE SCALE GENOMIC DNA]</scope>
    <source>
        <strain evidence="3 4">ATCC 27760</strain>
    </source>
</reference>
<dbReference type="AlphaFoldDB" id="U2KS67"/>
<dbReference type="InterPro" id="IPR025660">
    <property type="entry name" value="Pept_his_AS"/>
</dbReference>
<dbReference type="InterPro" id="IPR038765">
    <property type="entry name" value="Papain-like_cys_pep_sf"/>
</dbReference>
<dbReference type="PANTHER" id="PTHR12411">
    <property type="entry name" value="CYSTEINE PROTEASE FAMILY C1-RELATED"/>
    <property type="match status" value="1"/>
</dbReference>
<gene>
    <name evidence="3" type="ORF">RUMCAL_01808</name>
</gene>
<dbReference type="SUPFAM" id="SSF63446">
    <property type="entry name" value="Type I dockerin domain"/>
    <property type="match status" value="1"/>
</dbReference>
<dbReference type="InterPro" id="IPR040528">
    <property type="entry name" value="Lectin-like"/>
</dbReference>
<dbReference type="STRING" id="411473.RUMCAL_01808"/>
<protein>
    <submittedName>
        <fullName evidence="3">Papain family cysteine protease</fullName>
    </submittedName>
</protein>
<comment type="similarity">
    <text evidence="1">Belongs to the peptidase C1 family.</text>
</comment>
<dbReference type="PROSITE" id="PS00139">
    <property type="entry name" value="THIOL_PROTEASE_CYS"/>
    <property type="match status" value="1"/>
</dbReference>
<organism evidence="3 4">
    <name type="scientific">Ruminococcus callidus ATCC 27760</name>
    <dbReference type="NCBI Taxonomy" id="411473"/>
    <lineage>
        <taxon>Bacteria</taxon>
        <taxon>Bacillati</taxon>
        <taxon>Bacillota</taxon>
        <taxon>Clostridia</taxon>
        <taxon>Eubacteriales</taxon>
        <taxon>Oscillospiraceae</taxon>
        <taxon>Ruminococcus</taxon>
    </lineage>
</organism>
<dbReference type="OrthoDB" id="3648721at2"/>
<dbReference type="Pfam" id="PF00112">
    <property type="entry name" value="Peptidase_C1"/>
    <property type="match status" value="1"/>
</dbReference>
<dbReference type="InterPro" id="IPR000169">
    <property type="entry name" value="Pept_cys_AS"/>
</dbReference>
<dbReference type="InterPro" id="IPR013128">
    <property type="entry name" value="Peptidase_C1A"/>
</dbReference>
<name>U2KS67_9FIRM</name>
<evidence type="ECO:0000313" key="3">
    <source>
        <dbReference type="EMBL" id="ERJ94930.1"/>
    </source>
</evidence>
<dbReference type="GO" id="GO:0006508">
    <property type="term" value="P:proteolysis"/>
    <property type="evidence" value="ECO:0007669"/>
    <property type="project" value="UniProtKB-KW"/>
</dbReference>
<dbReference type="GO" id="GO:0008234">
    <property type="term" value="F:cysteine-type peptidase activity"/>
    <property type="evidence" value="ECO:0007669"/>
    <property type="project" value="InterPro"/>
</dbReference>
<accession>U2KS67</accession>
<dbReference type="Pfam" id="PF18560">
    <property type="entry name" value="Lectin_like"/>
    <property type="match status" value="1"/>
</dbReference>
<dbReference type="InterPro" id="IPR036439">
    <property type="entry name" value="Dockerin_dom_sf"/>
</dbReference>
<dbReference type="InterPro" id="IPR018247">
    <property type="entry name" value="EF_Hand_1_Ca_BS"/>
</dbReference>
<feature type="domain" description="Peptidase C1A papain C-terminal" evidence="2">
    <location>
        <begin position="135"/>
        <end position="388"/>
    </location>
</feature>
<dbReference type="eggNOG" id="COG4870">
    <property type="taxonomic scope" value="Bacteria"/>
</dbReference>
<dbReference type="Proteomes" id="UP000016662">
    <property type="component" value="Unassembled WGS sequence"/>
</dbReference>
<dbReference type="SUPFAM" id="SSF54001">
    <property type="entry name" value="Cysteine proteinases"/>
    <property type="match status" value="1"/>
</dbReference>
<dbReference type="InterPro" id="IPR000668">
    <property type="entry name" value="Peptidase_C1A_C"/>
</dbReference>
<dbReference type="SMART" id="SM00645">
    <property type="entry name" value="Pept_C1"/>
    <property type="match status" value="1"/>
</dbReference>
<dbReference type="Gene3D" id="3.90.70.10">
    <property type="entry name" value="Cysteine proteinases"/>
    <property type="match status" value="1"/>
</dbReference>
<dbReference type="CDD" id="cd02619">
    <property type="entry name" value="Peptidase_C1"/>
    <property type="match status" value="1"/>
</dbReference>
<proteinExistence type="inferred from homology"/>
<comment type="caution">
    <text evidence="3">The sequence shown here is derived from an EMBL/GenBank/DDBJ whole genome shotgun (WGS) entry which is preliminary data.</text>
</comment>
<evidence type="ECO:0000259" key="2">
    <source>
        <dbReference type="SMART" id="SM00645"/>
    </source>
</evidence>
<dbReference type="PATRIC" id="fig|411473.3.peg.1480"/>
<evidence type="ECO:0000256" key="1">
    <source>
        <dbReference type="ARBA" id="ARBA00008455"/>
    </source>
</evidence>
<evidence type="ECO:0000313" key="4">
    <source>
        <dbReference type="Proteomes" id="UP000016662"/>
    </source>
</evidence>
<dbReference type="Gene3D" id="1.10.1330.10">
    <property type="entry name" value="Dockerin domain"/>
    <property type="match status" value="1"/>
</dbReference>
<keyword evidence="3" id="KW-0645">Protease</keyword>
<sequence length="733" mass="80606">MPCRNHKAIPHGKITPERISKETLRRFCLTSLAECAIIDNIVYKISYTLPEWQEEYMRKKWTYWRRAVISLLCVISCLPWGQLPAAAEPDMPEVLEETWKQNDGLLVPANEPAQTDTPEVTDDEAEESLRGAGSLPSSYSLLDVDGSSYVTSVKDQGSTGLCWAYAALGSCESNIMKQGLDIPESWKDSSGELNFSEAALGWYPFTNHLLVGDLTSGDYITMDNKGISGGNPTIAGYGLAAGIGPQLEQFASMDDWSQGYSEYQRYNAYYRMQSSDLLQQVDTAGRTVIKQWLMESGAVSASFYSKGIFFDNGDSIAYYQKRHGTGDADHAVLLVGWDDNYSRENFQKSCQPKSDGAWLVRNSWGADDVGGGYFWLSYEEASLCEAARFQMTQDSTPVARYQYDGSVSYANVNFSAAANVFTAEKSGKLTEVMFPMTSNNSQGGWYTISVYRLKNNAQSPVDGTKLCSKQGTVQYGGYKNISLAAQNVMLQKGDRFSVVLELRKEKGSREKLWLSFESNSTETLERHCSIQSGQTFICSGDTWIDMVDVKQWQNSSGKKPYSNLGNAAIKVIVREQDTAVNWAQWNAAMSYGEPAADADPLYQAAYAEAAALSEDATQAEVDNAAANLFAGLEREGLIQYSQYIYAKETAEPLFLLGDVDGNGSVDATDVFQSLLAQAQDAVGYASGLSMSQAAAADCDGNSKIDATDAFYLMLYCAYRGAGIPKSWDEILST</sequence>
<keyword evidence="4" id="KW-1185">Reference proteome</keyword>
<dbReference type="EMBL" id="AWVF01000228">
    <property type="protein sequence ID" value="ERJ94930.1"/>
    <property type="molecule type" value="Genomic_DNA"/>
</dbReference>
<dbReference type="GO" id="GO:0000272">
    <property type="term" value="P:polysaccharide catabolic process"/>
    <property type="evidence" value="ECO:0007669"/>
    <property type="project" value="InterPro"/>
</dbReference>